<accession>A0A0A9FYV7</accession>
<keyword evidence="1" id="KW-0472">Membrane</keyword>
<evidence type="ECO:0000313" key="2">
    <source>
        <dbReference type="EMBL" id="JAE16404.1"/>
    </source>
</evidence>
<proteinExistence type="predicted"/>
<evidence type="ECO:0000256" key="1">
    <source>
        <dbReference type="SAM" id="Phobius"/>
    </source>
</evidence>
<organism evidence="2">
    <name type="scientific">Arundo donax</name>
    <name type="common">Giant reed</name>
    <name type="synonym">Donax arundinaceus</name>
    <dbReference type="NCBI Taxonomy" id="35708"/>
    <lineage>
        <taxon>Eukaryota</taxon>
        <taxon>Viridiplantae</taxon>
        <taxon>Streptophyta</taxon>
        <taxon>Embryophyta</taxon>
        <taxon>Tracheophyta</taxon>
        <taxon>Spermatophyta</taxon>
        <taxon>Magnoliopsida</taxon>
        <taxon>Liliopsida</taxon>
        <taxon>Poales</taxon>
        <taxon>Poaceae</taxon>
        <taxon>PACMAD clade</taxon>
        <taxon>Arundinoideae</taxon>
        <taxon>Arundineae</taxon>
        <taxon>Arundo</taxon>
    </lineage>
</organism>
<dbReference type="EMBL" id="GBRH01181492">
    <property type="protein sequence ID" value="JAE16404.1"/>
    <property type="molecule type" value="Transcribed_RNA"/>
</dbReference>
<feature type="transmembrane region" description="Helical" evidence="1">
    <location>
        <begin position="65"/>
        <end position="83"/>
    </location>
</feature>
<keyword evidence="1" id="KW-1133">Transmembrane helix</keyword>
<protein>
    <submittedName>
        <fullName evidence="2">Uncharacterized protein</fullName>
    </submittedName>
</protein>
<reference evidence="2" key="2">
    <citation type="journal article" date="2015" name="Data Brief">
        <title>Shoot transcriptome of the giant reed, Arundo donax.</title>
        <authorList>
            <person name="Barrero R.A."/>
            <person name="Guerrero F.D."/>
            <person name="Moolhuijzen P."/>
            <person name="Goolsby J.A."/>
            <person name="Tidwell J."/>
            <person name="Bellgard S.E."/>
            <person name="Bellgard M.I."/>
        </authorList>
    </citation>
    <scope>NUCLEOTIDE SEQUENCE</scope>
    <source>
        <tissue evidence="2">Shoot tissue taken approximately 20 cm above the soil surface</tissue>
    </source>
</reference>
<sequence length="95" mass="10815">MLIHQDVKLRSLCLQVMLGHETRMLFANKVNLVYFILHGKNGPTRSLKTGSDTMPVYANESHLEVLGACMIVLSFILCLLPTLRSRSCRQQQQQE</sequence>
<reference evidence="2" key="1">
    <citation type="submission" date="2014-09" db="EMBL/GenBank/DDBJ databases">
        <authorList>
            <person name="Magalhaes I.L.F."/>
            <person name="Oliveira U."/>
            <person name="Santos F.R."/>
            <person name="Vidigal T.H.D.A."/>
            <person name="Brescovit A.D."/>
            <person name="Santos A.J."/>
        </authorList>
    </citation>
    <scope>NUCLEOTIDE SEQUENCE</scope>
    <source>
        <tissue evidence="2">Shoot tissue taken approximately 20 cm above the soil surface</tissue>
    </source>
</reference>
<dbReference type="AlphaFoldDB" id="A0A0A9FYV7"/>
<keyword evidence="1" id="KW-0812">Transmembrane</keyword>
<name>A0A0A9FYV7_ARUDO</name>